<keyword evidence="3" id="KW-1185">Reference proteome</keyword>
<accession>A0A4Y8LK35</accession>
<name>A0A4Y8LK35_9BACL</name>
<evidence type="ECO:0000313" key="2">
    <source>
        <dbReference type="EMBL" id="TFE00958.1"/>
    </source>
</evidence>
<gene>
    <name evidence="2" type="ORF">E2626_09820</name>
</gene>
<evidence type="ECO:0000256" key="1">
    <source>
        <dbReference type="SAM" id="MobiDB-lite"/>
    </source>
</evidence>
<dbReference type="AlphaFoldDB" id="A0A4Y8LK35"/>
<dbReference type="PROSITE" id="PS51257">
    <property type="entry name" value="PROKAR_LIPOPROTEIN"/>
    <property type="match status" value="1"/>
</dbReference>
<dbReference type="Pfam" id="PF14039">
    <property type="entry name" value="YusW"/>
    <property type="match status" value="1"/>
</dbReference>
<organism evidence="2 3">
    <name type="scientific">Jeotgalibacillus salarius</name>
    <dbReference type="NCBI Taxonomy" id="546023"/>
    <lineage>
        <taxon>Bacteria</taxon>
        <taxon>Bacillati</taxon>
        <taxon>Bacillota</taxon>
        <taxon>Bacilli</taxon>
        <taxon>Bacillales</taxon>
        <taxon>Caryophanaceae</taxon>
        <taxon>Jeotgalibacillus</taxon>
    </lineage>
</organism>
<sequence>MKKRYGITAVTSLSLLLTACGEEDETVENPEPVEDTEQASESEGGNANQEEAGITFLEFDMDASYEGNDNDFEISYDSEGSEIEASYENERDMMTMSGDDAFQEIQPVLSEFDFTPETEDDEVIDRVIEGFEIEEGFNSIEVEIKFEDGTEKEYERGS</sequence>
<proteinExistence type="predicted"/>
<dbReference type="InterPro" id="IPR025623">
    <property type="entry name" value="YusW"/>
</dbReference>
<dbReference type="EMBL" id="SORX01000005">
    <property type="protein sequence ID" value="TFE00958.1"/>
    <property type="molecule type" value="Genomic_DNA"/>
</dbReference>
<dbReference type="RefSeq" id="WP_134381582.1">
    <property type="nucleotide sequence ID" value="NZ_SORX01000005.1"/>
</dbReference>
<dbReference type="OrthoDB" id="2452750at2"/>
<feature type="compositionally biased region" description="Acidic residues" evidence="1">
    <location>
        <begin position="21"/>
        <end position="40"/>
    </location>
</feature>
<protein>
    <recommendedName>
        <fullName evidence="4">YusW-like protein</fullName>
    </recommendedName>
</protein>
<dbReference type="Proteomes" id="UP000297776">
    <property type="component" value="Unassembled WGS sequence"/>
</dbReference>
<reference evidence="2 3" key="1">
    <citation type="submission" date="2019-03" db="EMBL/GenBank/DDBJ databases">
        <authorList>
            <person name="Yang Y."/>
        </authorList>
    </citation>
    <scope>NUCLEOTIDE SEQUENCE [LARGE SCALE GENOMIC DNA]</scope>
    <source>
        <strain evidence="2 3">ASL-1</strain>
    </source>
</reference>
<evidence type="ECO:0000313" key="3">
    <source>
        <dbReference type="Proteomes" id="UP000297776"/>
    </source>
</evidence>
<evidence type="ECO:0008006" key="4">
    <source>
        <dbReference type="Google" id="ProtNLM"/>
    </source>
</evidence>
<feature type="region of interest" description="Disordered" evidence="1">
    <location>
        <begin position="21"/>
        <end position="52"/>
    </location>
</feature>
<comment type="caution">
    <text evidence="2">The sequence shown here is derived from an EMBL/GenBank/DDBJ whole genome shotgun (WGS) entry which is preliminary data.</text>
</comment>